<proteinExistence type="predicted"/>
<evidence type="ECO:0000256" key="3">
    <source>
        <dbReference type="ARBA" id="ARBA00022553"/>
    </source>
</evidence>
<dbReference type="PANTHER" id="PTHR45527">
    <property type="entry name" value="NONRIBOSOMAL PEPTIDE SYNTHETASE"/>
    <property type="match status" value="1"/>
</dbReference>
<dbReference type="InterPro" id="IPR020806">
    <property type="entry name" value="PKS_PP-bd"/>
</dbReference>
<dbReference type="Gene3D" id="3.30.559.30">
    <property type="entry name" value="Nonribosomal peptide synthetase, condensation domain"/>
    <property type="match status" value="1"/>
</dbReference>
<dbReference type="InterPro" id="IPR010071">
    <property type="entry name" value="AA_adenyl_dom"/>
</dbReference>
<dbReference type="SMART" id="SM00823">
    <property type="entry name" value="PKS_PP"/>
    <property type="match status" value="1"/>
</dbReference>
<name>A0ABU5R255_9PSEU</name>
<evidence type="ECO:0000256" key="1">
    <source>
        <dbReference type="ARBA" id="ARBA00001957"/>
    </source>
</evidence>
<feature type="domain" description="Carrier" evidence="4">
    <location>
        <begin position="995"/>
        <end position="1070"/>
    </location>
</feature>
<dbReference type="InterPro" id="IPR001242">
    <property type="entry name" value="Condensation_dom"/>
</dbReference>
<dbReference type="Gene3D" id="1.10.1200.10">
    <property type="entry name" value="ACP-like"/>
    <property type="match status" value="1"/>
</dbReference>
<dbReference type="InterPro" id="IPR023213">
    <property type="entry name" value="CAT-like_dom_sf"/>
</dbReference>
<reference evidence="5 6" key="1">
    <citation type="submission" date="2023-12" db="EMBL/GenBank/DDBJ databases">
        <title>Amycolatopsis sp. V23-08.</title>
        <authorList>
            <person name="Somphong A."/>
        </authorList>
    </citation>
    <scope>NUCLEOTIDE SEQUENCE [LARGE SCALE GENOMIC DNA]</scope>
    <source>
        <strain evidence="5 6">V23-08</strain>
    </source>
</reference>
<accession>A0ABU5R255</accession>
<sequence length="1074" mass="115728">MTADGLIGEPARAAVLRRLTGAAPADPLTPRPDGSGPAELSFVQERLWFLHELDPGSAAYNIPYAHRVRGPVDVGCLRAALTEIVRRHEVLRSTVDEDGTGRPVAVVRAPEPFALRTTEVDGDTLGDRLSRTAELARERVRTPFDLRRGPLLDAELFRIDADDHVLVLCVHHIAADQWTLGVLGRELAELYTSFLLEIPPLLPEPPLQYADFAAWQRRRCTPGVLAGQVAHWRERLAGMPVLDVRTDRPRPSTTGWSGARIEHHLPAAVVRPLRRLAQRQGATMFAVVAAALTTLLSRYTGQSDVAIGAAVADRGRAELEELVGFFVNTVVLRSDLSEQPSFAELVDSVQDTTMTAREHQDLPLERLVDALGAGRDPSRPPLTGVVLSYLNTPGDRLRLAGTTCSPFRFDPGVVKFELDVYVTEVGGGLRVEVDYRTDLFDAETIRRMLVHLERLCDSAGADPTVPVSALSLLDAKDQAELLAWGNADGPAARAKLTVLDVFDAQVERHPGLPAVRDGDRVLSYRELADRADRLAARLTTALGGRPGCVGVCLDRSAELIVALLAVLRAGGHYLPLDPGYPADRLDYMLADAGAGLMVTRDALADRIPGWTGPRVLVDSDDGTGEPPPVRATPEDLAYVMYTSGSTGRPKGIRVPQRGVVRLVHDTDYVRFGPGDRIAHASSLSFDAATFEIWGALLTGAQLVIVPQDVVVEPDRLAACLREREITALWMTSSLFNHTIRAVPDAVATVGTVIVGGEALDVATVRTVLRHPPAVLRNGYGPTENTTFTTTHLITGLPPDATSVPIGKPITGTRCYVLDDRLRLVPPGAPGELCVAGLGVALGYTGAPELTAERFPRDPYGDGDAVLYRTGDLVRWNADGVLEFLGRRDDQVKIRGYRIELGEIETVLAGCPGVRSAVVAVRQEQDGPRLAGYVLVDPDARPSVTDVQAAAAATLPTYMVPTGIAILDSFPLTANGKVDRAKLAGVELTTATTVVEPRDETEAVVCAEWEAVLGRSGIGVTDNFFHLGGNSLLATRAVSRLRKRTGVRVTVRTLFDHPTAQGFARALTAIKEAGR</sequence>
<dbReference type="Pfam" id="PF00668">
    <property type="entry name" value="Condensation"/>
    <property type="match status" value="1"/>
</dbReference>
<dbReference type="Gene3D" id="3.40.50.980">
    <property type="match status" value="2"/>
</dbReference>
<comment type="cofactor">
    <cofactor evidence="1">
        <name>pantetheine 4'-phosphate</name>
        <dbReference type="ChEBI" id="CHEBI:47942"/>
    </cofactor>
</comment>
<gene>
    <name evidence="5" type="ORF">VA596_12125</name>
</gene>
<dbReference type="Gene3D" id="3.30.300.30">
    <property type="match status" value="1"/>
</dbReference>
<comment type="caution">
    <text evidence="5">The sequence shown here is derived from an EMBL/GenBank/DDBJ whole genome shotgun (WGS) entry which is preliminary data.</text>
</comment>
<dbReference type="SUPFAM" id="SSF52777">
    <property type="entry name" value="CoA-dependent acyltransferases"/>
    <property type="match status" value="2"/>
</dbReference>
<evidence type="ECO:0000256" key="2">
    <source>
        <dbReference type="ARBA" id="ARBA00022450"/>
    </source>
</evidence>
<dbReference type="Gene3D" id="2.30.38.10">
    <property type="entry name" value="Luciferase, Domain 3"/>
    <property type="match status" value="1"/>
</dbReference>
<dbReference type="CDD" id="cd12117">
    <property type="entry name" value="A_NRPS_Srf_like"/>
    <property type="match status" value="1"/>
</dbReference>
<evidence type="ECO:0000313" key="5">
    <source>
        <dbReference type="EMBL" id="MEA5360285.1"/>
    </source>
</evidence>
<dbReference type="InterPro" id="IPR000873">
    <property type="entry name" value="AMP-dep_synth/lig_dom"/>
</dbReference>
<dbReference type="InterPro" id="IPR006162">
    <property type="entry name" value="Ppantetheine_attach_site"/>
</dbReference>
<dbReference type="Pfam" id="PF00501">
    <property type="entry name" value="AMP-binding"/>
    <property type="match status" value="1"/>
</dbReference>
<keyword evidence="2" id="KW-0596">Phosphopantetheine</keyword>
<dbReference type="PROSITE" id="PS50075">
    <property type="entry name" value="CARRIER"/>
    <property type="match status" value="1"/>
</dbReference>
<dbReference type="NCBIfam" id="TIGR01733">
    <property type="entry name" value="AA-adenyl-dom"/>
    <property type="match status" value="1"/>
</dbReference>
<dbReference type="InterPro" id="IPR036736">
    <property type="entry name" value="ACP-like_sf"/>
</dbReference>
<dbReference type="RefSeq" id="WP_323326287.1">
    <property type="nucleotide sequence ID" value="NZ_JAYFSI010000002.1"/>
</dbReference>
<dbReference type="InterPro" id="IPR020845">
    <property type="entry name" value="AMP-binding_CS"/>
</dbReference>
<dbReference type="SUPFAM" id="SSF47336">
    <property type="entry name" value="ACP-like"/>
    <property type="match status" value="1"/>
</dbReference>
<dbReference type="InterPro" id="IPR045851">
    <property type="entry name" value="AMP-bd_C_sf"/>
</dbReference>
<dbReference type="CDD" id="cd19531">
    <property type="entry name" value="LCL_NRPS-like"/>
    <property type="match status" value="1"/>
</dbReference>
<dbReference type="PANTHER" id="PTHR45527:SF1">
    <property type="entry name" value="FATTY ACID SYNTHASE"/>
    <property type="match status" value="1"/>
</dbReference>
<protein>
    <submittedName>
        <fullName evidence="5">Amino acid adenylation domain-containing protein</fullName>
    </submittedName>
</protein>
<organism evidence="5 6">
    <name type="scientific">Amycolatopsis heterodermiae</name>
    <dbReference type="NCBI Taxonomy" id="3110235"/>
    <lineage>
        <taxon>Bacteria</taxon>
        <taxon>Bacillati</taxon>
        <taxon>Actinomycetota</taxon>
        <taxon>Actinomycetes</taxon>
        <taxon>Pseudonocardiales</taxon>
        <taxon>Pseudonocardiaceae</taxon>
        <taxon>Amycolatopsis</taxon>
    </lineage>
</organism>
<dbReference type="Proteomes" id="UP001304298">
    <property type="component" value="Unassembled WGS sequence"/>
</dbReference>
<dbReference type="InterPro" id="IPR025110">
    <property type="entry name" value="AMP-bd_C"/>
</dbReference>
<dbReference type="Pfam" id="PF13193">
    <property type="entry name" value="AMP-binding_C"/>
    <property type="match status" value="1"/>
</dbReference>
<dbReference type="SUPFAM" id="SSF56801">
    <property type="entry name" value="Acetyl-CoA synthetase-like"/>
    <property type="match status" value="1"/>
</dbReference>
<dbReference type="PROSITE" id="PS00455">
    <property type="entry name" value="AMP_BINDING"/>
    <property type="match status" value="1"/>
</dbReference>
<dbReference type="Gene3D" id="3.30.559.10">
    <property type="entry name" value="Chloramphenicol acetyltransferase-like domain"/>
    <property type="match status" value="1"/>
</dbReference>
<evidence type="ECO:0000313" key="6">
    <source>
        <dbReference type="Proteomes" id="UP001304298"/>
    </source>
</evidence>
<dbReference type="EMBL" id="JAYFSI010000002">
    <property type="protein sequence ID" value="MEA5360285.1"/>
    <property type="molecule type" value="Genomic_DNA"/>
</dbReference>
<evidence type="ECO:0000259" key="4">
    <source>
        <dbReference type="PROSITE" id="PS50075"/>
    </source>
</evidence>
<dbReference type="Pfam" id="PF00550">
    <property type="entry name" value="PP-binding"/>
    <property type="match status" value="1"/>
</dbReference>
<keyword evidence="6" id="KW-1185">Reference proteome</keyword>
<dbReference type="InterPro" id="IPR009081">
    <property type="entry name" value="PP-bd_ACP"/>
</dbReference>
<dbReference type="PROSITE" id="PS00012">
    <property type="entry name" value="PHOSPHOPANTETHEINE"/>
    <property type="match status" value="1"/>
</dbReference>
<keyword evidence="3" id="KW-0597">Phosphoprotein</keyword>